<name>A0A0C2IYD8_THEKT</name>
<dbReference type="OrthoDB" id="8947436at2759"/>
<protein>
    <submittedName>
        <fullName evidence="2">Retrovirus-related Pol polyprotein</fullName>
    </submittedName>
</protein>
<dbReference type="Proteomes" id="UP000031668">
    <property type="component" value="Unassembled WGS sequence"/>
</dbReference>
<dbReference type="InterPro" id="IPR050951">
    <property type="entry name" value="Retrovirus_Pol_polyprotein"/>
</dbReference>
<dbReference type="PANTHER" id="PTHR37984">
    <property type="entry name" value="PROTEIN CBG26694"/>
    <property type="match status" value="1"/>
</dbReference>
<comment type="caution">
    <text evidence="2">The sequence shown here is derived from an EMBL/GenBank/DDBJ whole genome shotgun (WGS) entry which is preliminary data.</text>
</comment>
<sequence>MLNTFKTTIKRCDVCGQNKLKNPGAKYPLIPIPVNRGLEDWHVDFAGPLPETSSGNKYFIIFVDRLTKWVEAFPLHDMKAETAARMLVEKIVFRFGTPRSIHSDQGRQFESILFQHTCELLGIKKSHSSAYHPQGNGIAERAIKTLKERLRNIILDSNSEWDQVMEHALMTMNTTKNETTNITPYQLVYGRFPRSINSIDIQKVTNDNSVHVSVEELARKIVNLEEAAKANIEANQMKYKFYYDRDCHYQEIKPGSWVRIKQPNPSAFSSRYGKPVRVVRAQIPGTYIVEDGKGKQAVVHHNRLKMHHIDEKYLVPPLSKRPIKVPDQNKEFKAVKLPNLGGGRDVT</sequence>
<dbReference type="PROSITE" id="PS50994">
    <property type="entry name" value="INTEGRASE"/>
    <property type="match status" value="1"/>
</dbReference>
<dbReference type="PANTHER" id="PTHR37984:SF5">
    <property type="entry name" value="PROTEIN NYNRIN-LIKE"/>
    <property type="match status" value="1"/>
</dbReference>
<gene>
    <name evidence="2" type="ORF">RF11_14842</name>
</gene>
<dbReference type="SUPFAM" id="SSF53098">
    <property type="entry name" value="Ribonuclease H-like"/>
    <property type="match status" value="1"/>
</dbReference>
<dbReference type="InterPro" id="IPR036397">
    <property type="entry name" value="RNaseH_sf"/>
</dbReference>
<evidence type="ECO:0000313" key="2">
    <source>
        <dbReference type="EMBL" id="KII70524.1"/>
    </source>
</evidence>
<dbReference type="GO" id="GO:0015074">
    <property type="term" value="P:DNA integration"/>
    <property type="evidence" value="ECO:0007669"/>
    <property type="project" value="InterPro"/>
</dbReference>
<dbReference type="InterPro" id="IPR001584">
    <property type="entry name" value="Integrase_cat-core"/>
</dbReference>
<dbReference type="AlphaFoldDB" id="A0A0C2IYD8"/>
<organism evidence="2 3">
    <name type="scientific">Thelohanellus kitauei</name>
    <name type="common">Myxosporean</name>
    <dbReference type="NCBI Taxonomy" id="669202"/>
    <lineage>
        <taxon>Eukaryota</taxon>
        <taxon>Metazoa</taxon>
        <taxon>Cnidaria</taxon>
        <taxon>Myxozoa</taxon>
        <taxon>Myxosporea</taxon>
        <taxon>Bivalvulida</taxon>
        <taxon>Platysporina</taxon>
        <taxon>Myxobolidae</taxon>
        <taxon>Thelohanellus</taxon>
    </lineage>
</organism>
<evidence type="ECO:0000259" key="1">
    <source>
        <dbReference type="PROSITE" id="PS50994"/>
    </source>
</evidence>
<evidence type="ECO:0000313" key="3">
    <source>
        <dbReference type="Proteomes" id="UP000031668"/>
    </source>
</evidence>
<dbReference type="GO" id="GO:0003676">
    <property type="term" value="F:nucleic acid binding"/>
    <property type="evidence" value="ECO:0007669"/>
    <property type="project" value="InterPro"/>
</dbReference>
<dbReference type="EMBL" id="JWZT01002036">
    <property type="protein sequence ID" value="KII70524.1"/>
    <property type="molecule type" value="Genomic_DNA"/>
</dbReference>
<dbReference type="Pfam" id="PF00665">
    <property type="entry name" value="rve"/>
    <property type="match status" value="1"/>
</dbReference>
<keyword evidence="3" id="KW-1185">Reference proteome</keyword>
<reference evidence="2 3" key="1">
    <citation type="journal article" date="2014" name="Genome Biol. Evol.">
        <title>The genome of the myxosporean Thelohanellus kitauei shows adaptations to nutrient acquisition within its fish host.</title>
        <authorList>
            <person name="Yang Y."/>
            <person name="Xiong J."/>
            <person name="Zhou Z."/>
            <person name="Huo F."/>
            <person name="Miao W."/>
            <person name="Ran C."/>
            <person name="Liu Y."/>
            <person name="Zhang J."/>
            <person name="Feng J."/>
            <person name="Wang M."/>
            <person name="Wang M."/>
            <person name="Wang L."/>
            <person name="Yao B."/>
        </authorList>
    </citation>
    <scope>NUCLEOTIDE SEQUENCE [LARGE SCALE GENOMIC DNA]</scope>
    <source>
        <strain evidence="2">Wuqing</strain>
    </source>
</reference>
<dbReference type="FunFam" id="3.30.420.10:FF:000032">
    <property type="entry name" value="Retrovirus-related Pol polyprotein from transposon 297-like Protein"/>
    <property type="match status" value="1"/>
</dbReference>
<dbReference type="Gene3D" id="3.30.420.10">
    <property type="entry name" value="Ribonuclease H-like superfamily/Ribonuclease H"/>
    <property type="match status" value="1"/>
</dbReference>
<proteinExistence type="predicted"/>
<feature type="domain" description="Integrase catalytic" evidence="1">
    <location>
        <begin position="27"/>
        <end position="192"/>
    </location>
</feature>
<accession>A0A0C2IYD8</accession>
<dbReference type="InterPro" id="IPR012337">
    <property type="entry name" value="RNaseH-like_sf"/>
</dbReference>